<keyword evidence="1" id="KW-0732">Signal</keyword>
<dbReference type="KEGG" id="hoh:Hoch_5752"/>
<evidence type="ECO:0000256" key="1">
    <source>
        <dbReference type="SAM" id="SignalP"/>
    </source>
</evidence>
<reference evidence="2 3" key="1">
    <citation type="journal article" date="2010" name="Stand. Genomic Sci.">
        <title>Complete genome sequence of Haliangium ochraceum type strain (SMP-2).</title>
        <authorList>
            <consortium name="US DOE Joint Genome Institute (JGI-PGF)"/>
            <person name="Ivanova N."/>
            <person name="Daum C."/>
            <person name="Lang E."/>
            <person name="Abt B."/>
            <person name="Kopitz M."/>
            <person name="Saunders E."/>
            <person name="Lapidus A."/>
            <person name="Lucas S."/>
            <person name="Glavina Del Rio T."/>
            <person name="Nolan M."/>
            <person name="Tice H."/>
            <person name="Copeland A."/>
            <person name="Cheng J.F."/>
            <person name="Chen F."/>
            <person name="Bruce D."/>
            <person name="Goodwin L."/>
            <person name="Pitluck S."/>
            <person name="Mavromatis K."/>
            <person name="Pati A."/>
            <person name="Mikhailova N."/>
            <person name="Chen A."/>
            <person name="Palaniappan K."/>
            <person name="Land M."/>
            <person name="Hauser L."/>
            <person name="Chang Y.J."/>
            <person name="Jeffries C.D."/>
            <person name="Detter J.C."/>
            <person name="Brettin T."/>
            <person name="Rohde M."/>
            <person name="Goker M."/>
            <person name="Bristow J."/>
            <person name="Markowitz V."/>
            <person name="Eisen J.A."/>
            <person name="Hugenholtz P."/>
            <person name="Kyrpides N.C."/>
            <person name="Klenk H.P."/>
        </authorList>
    </citation>
    <scope>NUCLEOTIDE SEQUENCE [LARGE SCALE GENOMIC DNA]</scope>
    <source>
        <strain evidence="3">DSM 14365 / CIP 107738 / JCM 11303 / AJ 13395 / SMP-2</strain>
    </source>
</reference>
<dbReference type="AlphaFoldDB" id="D0LH84"/>
<dbReference type="STRING" id="502025.Hoch_5752"/>
<dbReference type="EMBL" id="CP001804">
    <property type="protein sequence ID" value="ACY18229.1"/>
    <property type="molecule type" value="Genomic_DNA"/>
</dbReference>
<name>D0LH84_HALO1</name>
<dbReference type="Proteomes" id="UP000001880">
    <property type="component" value="Chromosome"/>
</dbReference>
<accession>D0LH84</accession>
<evidence type="ECO:0000313" key="2">
    <source>
        <dbReference type="EMBL" id="ACY18229.1"/>
    </source>
</evidence>
<sequence length="169" mass="17795">MSCSRWLSACALALILATVASVSEAQAQPDEKGALGVGIVLGVPTGVAAKLYLQDDTAVAAAVGFDLLEGGLHLHGDFLLHPWVLEDTEDFVLPAYVGAGLRVLDEDRGNGNDVFHLGLRAVGGMLFDFREIPIDVFVELAGIIDYAFTDVDGGLGIGLNASLGARYYF</sequence>
<proteinExistence type="predicted"/>
<evidence type="ECO:0000313" key="3">
    <source>
        <dbReference type="Proteomes" id="UP000001880"/>
    </source>
</evidence>
<feature type="chain" id="PRO_5003010068" description="Outer membrane protein beta-barrel domain-containing protein" evidence="1">
    <location>
        <begin position="28"/>
        <end position="169"/>
    </location>
</feature>
<organism evidence="2 3">
    <name type="scientific">Haliangium ochraceum (strain DSM 14365 / JCM 11303 / SMP-2)</name>
    <dbReference type="NCBI Taxonomy" id="502025"/>
    <lineage>
        <taxon>Bacteria</taxon>
        <taxon>Pseudomonadati</taxon>
        <taxon>Myxococcota</taxon>
        <taxon>Polyangia</taxon>
        <taxon>Haliangiales</taxon>
        <taxon>Kofleriaceae</taxon>
        <taxon>Haliangium</taxon>
    </lineage>
</organism>
<dbReference type="HOGENOM" id="CLU_128779_0_0_7"/>
<protein>
    <recommendedName>
        <fullName evidence="4">Outer membrane protein beta-barrel domain-containing protein</fullName>
    </recommendedName>
</protein>
<feature type="signal peptide" evidence="1">
    <location>
        <begin position="1"/>
        <end position="27"/>
    </location>
</feature>
<gene>
    <name evidence="2" type="ordered locus">Hoch_5752</name>
</gene>
<keyword evidence="3" id="KW-1185">Reference proteome</keyword>
<evidence type="ECO:0008006" key="4">
    <source>
        <dbReference type="Google" id="ProtNLM"/>
    </source>
</evidence>